<feature type="region of interest" description="Disordered" evidence="1">
    <location>
        <begin position="82"/>
        <end position="110"/>
    </location>
</feature>
<evidence type="ECO:0000313" key="3">
    <source>
        <dbReference type="Proteomes" id="UP001434883"/>
    </source>
</evidence>
<name>A0ABV0RWQ0_9TELE</name>
<evidence type="ECO:0000256" key="1">
    <source>
        <dbReference type="SAM" id="MobiDB-lite"/>
    </source>
</evidence>
<feature type="region of interest" description="Disordered" evidence="1">
    <location>
        <begin position="126"/>
        <end position="162"/>
    </location>
</feature>
<gene>
    <name evidence="2" type="ORF">XENOCAPTIV_030405</name>
</gene>
<feature type="compositionally biased region" description="Low complexity" evidence="1">
    <location>
        <begin position="82"/>
        <end position="107"/>
    </location>
</feature>
<organism evidence="2 3">
    <name type="scientific">Xenoophorus captivus</name>
    <dbReference type="NCBI Taxonomy" id="1517983"/>
    <lineage>
        <taxon>Eukaryota</taxon>
        <taxon>Metazoa</taxon>
        <taxon>Chordata</taxon>
        <taxon>Craniata</taxon>
        <taxon>Vertebrata</taxon>
        <taxon>Euteleostomi</taxon>
        <taxon>Actinopterygii</taxon>
        <taxon>Neopterygii</taxon>
        <taxon>Teleostei</taxon>
        <taxon>Neoteleostei</taxon>
        <taxon>Acanthomorphata</taxon>
        <taxon>Ovalentaria</taxon>
        <taxon>Atherinomorphae</taxon>
        <taxon>Cyprinodontiformes</taxon>
        <taxon>Goodeidae</taxon>
        <taxon>Xenoophorus</taxon>
    </lineage>
</organism>
<evidence type="ECO:0000313" key="2">
    <source>
        <dbReference type="EMBL" id="MEQ2212414.1"/>
    </source>
</evidence>
<feature type="region of interest" description="Disordered" evidence="1">
    <location>
        <begin position="292"/>
        <end position="317"/>
    </location>
</feature>
<feature type="compositionally biased region" description="Polar residues" evidence="1">
    <location>
        <begin position="232"/>
        <end position="241"/>
    </location>
</feature>
<sequence>MSSHGPFITSKLHPLKAADKINVFNLQQQFVKFSLFSVLLCSEKPLPLTVLLTDNQGDQSAAYQDLQATPLFTCLVKPLRTASDLPSDPTSSAASSSSGTDSRSPCSRFGKPLSNARSLPALSVDTCLNDLAPPPPPEEEWSSPSQALPPPGPCSQTSSPVDSNNRCHVMMVEDPCYTKNNQAPPPSSCPTRKWSCLNLNQPDDVDSPDLPVSSSFNSPSDSASSTPPVSQPIRTCSPSPSQVHRAALPVECWAENVNRYYSSQNAAGGGGGAAQAGEELSELETLYQASLQAPSMHRGSRGVNPQPGGSRPGEDENYSAENLRRLARSLSGTVIGSRPQNPPCSCVSLTKVLFWGAQCPSAWMFPLKPTGAVTWDTGLVSPSPPGTRGPFGASGPSSGQTGALLGALSSARSATSFLQTRDVLTARPVQLMWPDIVQAANSDRDVGRSMSEMFVELQPGAEDQRRPHLCS</sequence>
<feature type="region of interest" description="Disordered" evidence="1">
    <location>
        <begin position="200"/>
        <end position="241"/>
    </location>
</feature>
<feature type="compositionally biased region" description="Low complexity" evidence="1">
    <location>
        <begin position="208"/>
        <end position="228"/>
    </location>
</feature>
<dbReference type="Proteomes" id="UP001434883">
    <property type="component" value="Unassembled WGS sequence"/>
</dbReference>
<comment type="caution">
    <text evidence="2">The sequence shown here is derived from an EMBL/GenBank/DDBJ whole genome shotgun (WGS) entry which is preliminary data.</text>
</comment>
<dbReference type="EMBL" id="JAHRIN010059753">
    <property type="protein sequence ID" value="MEQ2212414.1"/>
    <property type="molecule type" value="Genomic_DNA"/>
</dbReference>
<keyword evidence="3" id="KW-1185">Reference proteome</keyword>
<protein>
    <submittedName>
        <fullName evidence="2">Uncharacterized protein</fullName>
    </submittedName>
</protein>
<accession>A0ABV0RWQ0</accession>
<proteinExistence type="predicted"/>
<reference evidence="2 3" key="1">
    <citation type="submission" date="2021-06" db="EMBL/GenBank/DDBJ databases">
        <authorList>
            <person name="Palmer J.M."/>
        </authorList>
    </citation>
    <scope>NUCLEOTIDE SEQUENCE [LARGE SCALE GENOMIC DNA]</scope>
    <source>
        <strain evidence="2 3">XC_2019</strain>
        <tissue evidence="2">Muscle</tissue>
    </source>
</reference>